<sequence>MRNTHTLLLVLLFGLFLGCSKDGDDKTANETKALDKNANLKGTGESANDLLSNDKFTKLLIEIAYVDGYKPTEEAMDGFVSYVKARTFKEDVELKYTVLESPGEESLTLDEIAELESKNRTVYNQGETLAVYIYFADAPAEGDDEDEGLVTLGAVFRNTSMIIHEATVRKLADQSFFITDADVENSTLNHEFGHLFGLVNLGTTPVNDHEDVERDEDGKPILDENGKTNGNSHCNVEGCLMRAELQFGGGFANKSGALTAKDNSTIKSACSLSGKSVLKLLESQVAKGFLPEPPNLDSECLLDLKSNGGR</sequence>
<reference evidence="1 2" key="1">
    <citation type="journal article" date="2019" name="Mar. Drugs">
        <title>Comparative Genomics and CAZyme Genome Repertoires of Marine Zobellia amurskyensis KMM 3526(T) and Zobellia laminariae KMM 3676(T).</title>
        <authorList>
            <person name="Chernysheva N."/>
            <person name="Bystritskaya E."/>
            <person name="Stenkova A."/>
            <person name="Golovkin I."/>
            <person name="Nedashkovskaya O."/>
            <person name="Isaeva M."/>
        </authorList>
    </citation>
    <scope>NUCLEOTIDE SEQUENCE [LARGE SCALE GENOMIC DNA]</scope>
    <source>
        <strain evidence="1 2">KMM 3526</strain>
    </source>
</reference>
<proteinExistence type="predicted"/>
<dbReference type="AlphaFoldDB" id="A0A7X2ZSS4"/>
<keyword evidence="2" id="KW-1185">Reference proteome</keyword>
<dbReference type="PROSITE" id="PS51257">
    <property type="entry name" value="PROKAR_LIPOPROTEIN"/>
    <property type="match status" value="1"/>
</dbReference>
<comment type="caution">
    <text evidence="1">The sequence shown here is derived from an EMBL/GenBank/DDBJ whole genome shotgun (WGS) entry which is preliminary data.</text>
</comment>
<dbReference type="OrthoDB" id="1121673at2"/>
<evidence type="ECO:0008006" key="3">
    <source>
        <dbReference type="Google" id="ProtNLM"/>
    </source>
</evidence>
<evidence type="ECO:0000313" key="2">
    <source>
        <dbReference type="Proteomes" id="UP000540519"/>
    </source>
</evidence>
<dbReference type="EMBL" id="RCNR01000010">
    <property type="protein sequence ID" value="MUH35723.1"/>
    <property type="molecule type" value="Genomic_DNA"/>
</dbReference>
<dbReference type="Proteomes" id="UP000540519">
    <property type="component" value="Unassembled WGS sequence"/>
</dbReference>
<name>A0A7X2ZSS4_9FLAO</name>
<dbReference type="RefSeq" id="WP_155599473.1">
    <property type="nucleotide sequence ID" value="NZ_RCNR01000010.1"/>
</dbReference>
<organism evidence="1 2">
    <name type="scientific">Zobellia amurskyensis</name>
    <dbReference type="NCBI Taxonomy" id="248905"/>
    <lineage>
        <taxon>Bacteria</taxon>
        <taxon>Pseudomonadati</taxon>
        <taxon>Bacteroidota</taxon>
        <taxon>Flavobacteriia</taxon>
        <taxon>Flavobacteriales</taxon>
        <taxon>Flavobacteriaceae</taxon>
        <taxon>Zobellia</taxon>
    </lineage>
</organism>
<evidence type="ECO:0000313" key="1">
    <source>
        <dbReference type="EMBL" id="MUH35723.1"/>
    </source>
</evidence>
<gene>
    <name evidence="1" type="ORF">D9O36_07720</name>
</gene>
<protein>
    <recommendedName>
        <fullName evidence="3">Membrane metalloprotease</fullName>
    </recommendedName>
</protein>
<accession>A0A7X2ZSS4</accession>